<dbReference type="Proteomes" id="UP000007813">
    <property type="component" value="Unassembled WGS sequence"/>
</dbReference>
<comment type="caution">
    <text evidence="2">The sequence shown here is derived from an EMBL/GenBank/DDBJ whole genome shotgun (WGS) entry which is preliminary data.</text>
</comment>
<dbReference type="InterPro" id="IPR011010">
    <property type="entry name" value="DNA_brk_join_enz"/>
</dbReference>
<dbReference type="GO" id="GO:0015074">
    <property type="term" value="P:DNA integration"/>
    <property type="evidence" value="ECO:0007669"/>
    <property type="project" value="InterPro"/>
</dbReference>
<accession>J3A312</accession>
<dbReference type="GO" id="GO:0006310">
    <property type="term" value="P:DNA recombination"/>
    <property type="evidence" value="ECO:0007669"/>
    <property type="project" value="UniProtKB-KW"/>
</dbReference>
<proteinExistence type="predicted"/>
<dbReference type="InterPro" id="IPR013762">
    <property type="entry name" value="Integrase-like_cat_sf"/>
</dbReference>
<organism evidence="2 3">
    <name type="scientific">Halogranum salarium B-1</name>
    <dbReference type="NCBI Taxonomy" id="1210908"/>
    <lineage>
        <taxon>Archaea</taxon>
        <taxon>Methanobacteriati</taxon>
        <taxon>Methanobacteriota</taxon>
        <taxon>Stenosarchaea group</taxon>
        <taxon>Halobacteria</taxon>
        <taxon>Halobacteriales</taxon>
        <taxon>Haloferacaceae</taxon>
    </lineage>
</organism>
<dbReference type="Gene3D" id="1.10.443.10">
    <property type="entry name" value="Intergrase catalytic core"/>
    <property type="match status" value="1"/>
</dbReference>
<dbReference type="AlphaFoldDB" id="J3A312"/>
<evidence type="ECO:0000256" key="1">
    <source>
        <dbReference type="ARBA" id="ARBA00023172"/>
    </source>
</evidence>
<dbReference type="EMBL" id="ALJD01000004">
    <property type="protein sequence ID" value="EJN59698.1"/>
    <property type="molecule type" value="Genomic_DNA"/>
</dbReference>
<reference evidence="2 3" key="1">
    <citation type="journal article" date="2012" name="J. Bacteriol.">
        <title>Draft Genome Sequence of the Extremely Halophilic Archaeon Halogranum salarium B-1T.</title>
        <authorList>
            <person name="Kim K.K."/>
            <person name="Lee K.C."/>
            <person name="Lee J.S."/>
        </authorList>
    </citation>
    <scope>NUCLEOTIDE SEQUENCE [LARGE SCALE GENOMIC DNA]</scope>
    <source>
        <strain evidence="2 3">B-1</strain>
    </source>
</reference>
<evidence type="ECO:0000313" key="3">
    <source>
        <dbReference type="Proteomes" id="UP000007813"/>
    </source>
</evidence>
<dbReference type="GO" id="GO:0003677">
    <property type="term" value="F:DNA binding"/>
    <property type="evidence" value="ECO:0007669"/>
    <property type="project" value="InterPro"/>
</dbReference>
<evidence type="ECO:0000313" key="2">
    <source>
        <dbReference type="EMBL" id="EJN59698.1"/>
    </source>
</evidence>
<keyword evidence="1" id="KW-0233">DNA recombination</keyword>
<dbReference type="SUPFAM" id="SSF56349">
    <property type="entry name" value="DNA breaking-rejoining enzymes"/>
    <property type="match status" value="1"/>
</dbReference>
<name>J3A312_9EURY</name>
<evidence type="ECO:0008006" key="4">
    <source>
        <dbReference type="Google" id="ProtNLM"/>
    </source>
</evidence>
<gene>
    <name evidence="2" type="ORF">HSB1_18560</name>
</gene>
<dbReference type="eggNOG" id="arCOG01250">
    <property type="taxonomic scope" value="Archaea"/>
</dbReference>
<sequence length="267" mass="30548">MKNLLEYCARIEVVDDSLPGKVVPPKVPTEEEVDDTRLAEEDALQLLDYYENNPDVRYSRSHVLLTLGWFAGPPRLGAIRGLDLGDYHPDEQYVEYKHRPAEDTPLKNDANGERAVSLPQRAIDVIDGYIEKNRFDVRDDYGREPLVTSQRGRPSKNAIRVWMYLTTVPCHYTECPHGNNPDTCEYVDYSKASQCPSSRSPHQVRTGAITWMRNRGVPVDVVSARANASVSVIEKHYDKPNYIEEMEKRRRPHLDKLDFADDGGEFQ</sequence>
<protein>
    <recommendedName>
        <fullName evidence="4">Integrase family protein</fullName>
    </recommendedName>
</protein>